<keyword evidence="1" id="KW-0732">Signal</keyword>
<evidence type="ECO:0000313" key="2">
    <source>
        <dbReference type="EMBL" id="KAL3230518.1"/>
    </source>
</evidence>
<organism evidence="2 3">
    <name type="scientific">Nakaseomyces bracarensis</name>
    <dbReference type="NCBI Taxonomy" id="273131"/>
    <lineage>
        <taxon>Eukaryota</taxon>
        <taxon>Fungi</taxon>
        <taxon>Dikarya</taxon>
        <taxon>Ascomycota</taxon>
        <taxon>Saccharomycotina</taxon>
        <taxon>Saccharomycetes</taxon>
        <taxon>Saccharomycetales</taxon>
        <taxon>Saccharomycetaceae</taxon>
        <taxon>Nakaseomyces</taxon>
    </lineage>
</organism>
<dbReference type="Proteomes" id="UP001623330">
    <property type="component" value="Unassembled WGS sequence"/>
</dbReference>
<comment type="caution">
    <text evidence="2">The sequence shown here is derived from an EMBL/GenBank/DDBJ whole genome shotgun (WGS) entry which is preliminary data.</text>
</comment>
<evidence type="ECO:0000313" key="3">
    <source>
        <dbReference type="Proteomes" id="UP001623330"/>
    </source>
</evidence>
<feature type="chain" id="PRO_5047208603" evidence="1">
    <location>
        <begin position="20"/>
        <end position="301"/>
    </location>
</feature>
<feature type="signal peptide" evidence="1">
    <location>
        <begin position="1"/>
        <end position="19"/>
    </location>
</feature>
<reference evidence="2 3" key="1">
    <citation type="submission" date="2024-05" db="EMBL/GenBank/DDBJ databases">
        <title>Long read based assembly of the Candida bracarensis genome reveals expanded adhesin content.</title>
        <authorList>
            <person name="Marcet-Houben M."/>
            <person name="Ksiezopolska E."/>
            <person name="Gabaldon T."/>
        </authorList>
    </citation>
    <scope>NUCLEOTIDE SEQUENCE [LARGE SCALE GENOMIC DNA]</scope>
    <source>
        <strain evidence="2 3">CBM6</strain>
    </source>
</reference>
<gene>
    <name evidence="2" type="ORF">RNJ44_00967</name>
</gene>
<protein>
    <submittedName>
        <fullName evidence="2">Uncharacterized protein</fullName>
    </submittedName>
</protein>
<proteinExistence type="predicted"/>
<accession>A0ABR4NQK2</accession>
<name>A0ABR4NQK2_9SACH</name>
<dbReference type="EMBL" id="JBEVYD010000009">
    <property type="protein sequence ID" value="KAL3230518.1"/>
    <property type="molecule type" value="Genomic_DNA"/>
</dbReference>
<keyword evidence="3" id="KW-1185">Reference proteome</keyword>
<evidence type="ECO:0000256" key="1">
    <source>
        <dbReference type="SAM" id="SignalP"/>
    </source>
</evidence>
<sequence length="301" mass="33783">MKIFTFLFNALAFIKVTAAFRNENSFNNSSTPSFYLSIPVLPETLLPAVSNITSDILSHISNTYLPLKFNPDGTSSLKITSGQIPTTFTITSNGTLKIENFLGEYKNNPHIVFSSSEVGLNDSFSITNGLLTYNGQTSFLMYFNETQILLDIPRNDCTPYHPIQLRTNFKDNSSTFNPTADQIKSQRDDLEELEPLSNITGALIGLFGEYRPAWNLTRSINCSNIRLENNSFKGPGLLQKRNNNSEREHVLVNYQRNLTNTNNSTVNIRSSTIVLTQKHEGSASQYNYNFMAVFFGLILAL</sequence>